<evidence type="ECO:0008006" key="4">
    <source>
        <dbReference type="Google" id="ProtNLM"/>
    </source>
</evidence>
<protein>
    <recommendedName>
        <fullName evidence="4">DUF3784 domain-containing protein</fullName>
    </recommendedName>
</protein>
<sequence length="116" mass="12962">MDMSFMTIFDVIIGILGFYLLFIGIKGYKKGEVDPMLVTSDELLKCKDVKAMSKELMPKTAIFGGFCILFGIQGLLNDTGKLVVSKAVNAGFLIAFVVIYVLFSYFLHQAKKKYIQ</sequence>
<proteinExistence type="predicted"/>
<organism evidence="2 3">
    <name type="scientific">Pseudobutyrivibrio ruminis</name>
    <dbReference type="NCBI Taxonomy" id="46206"/>
    <lineage>
        <taxon>Bacteria</taxon>
        <taxon>Bacillati</taxon>
        <taxon>Bacillota</taxon>
        <taxon>Clostridia</taxon>
        <taxon>Lachnospirales</taxon>
        <taxon>Lachnospiraceae</taxon>
        <taxon>Pseudobutyrivibrio</taxon>
    </lineage>
</organism>
<comment type="caution">
    <text evidence="2">The sequence shown here is derived from an EMBL/GenBank/DDBJ whole genome shotgun (WGS) entry which is preliminary data.</text>
</comment>
<dbReference type="EMBL" id="SVER01000005">
    <property type="protein sequence ID" value="MBE5918724.1"/>
    <property type="molecule type" value="Genomic_DNA"/>
</dbReference>
<reference evidence="2" key="1">
    <citation type="submission" date="2019-04" db="EMBL/GenBank/DDBJ databases">
        <title>Evolution of Biomass-Degrading Anaerobic Consortia Revealed by Metagenomics.</title>
        <authorList>
            <person name="Peng X."/>
        </authorList>
    </citation>
    <scope>NUCLEOTIDE SEQUENCE</scope>
    <source>
        <strain evidence="2">SIG311</strain>
    </source>
</reference>
<accession>A0A927UAE5</accession>
<evidence type="ECO:0000256" key="1">
    <source>
        <dbReference type="SAM" id="Phobius"/>
    </source>
</evidence>
<keyword evidence="1" id="KW-0472">Membrane</keyword>
<evidence type="ECO:0000313" key="2">
    <source>
        <dbReference type="EMBL" id="MBE5918724.1"/>
    </source>
</evidence>
<name>A0A927UAE5_9FIRM</name>
<dbReference type="Proteomes" id="UP000766246">
    <property type="component" value="Unassembled WGS sequence"/>
</dbReference>
<keyword evidence="1" id="KW-1133">Transmembrane helix</keyword>
<feature type="transmembrane region" description="Helical" evidence="1">
    <location>
        <begin position="60"/>
        <end position="76"/>
    </location>
</feature>
<gene>
    <name evidence="2" type="ORF">E7272_02670</name>
</gene>
<feature type="transmembrane region" description="Helical" evidence="1">
    <location>
        <begin position="6"/>
        <end position="25"/>
    </location>
</feature>
<keyword evidence="1" id="KW-0812">Transmembrane</keyword>
<evidence type="ECO:0000313" key="3">
    <source>
        <dbReference type="Proteomes" id="UP000766246"/>
    </source>
</evidence>
<feature type="transmembrane region" description="Helical" evidence="1">
    <location>
        <begin position="88"/>
        <end position="107"/>
    </location>
</feature>
<dbReference type="AlphaFoldDB" id="A0A927UAE5"/>